<feature type="compositionally biased region" description="Polar residues" evidence="2">
    <location>
        <begin position="882"/>
        <end position="893"/>
    </location>
</feature>
<dbReference type="InterPro" id="IPR013320">
    <property type="entry name" value="ConA-like_dom_sf"/>
</dbReference>
<keyword evidence="4" id="KW-0732">Signal</keyword>
<dbReference type="InterPro" id="IPR013806">
    <property type="entry name" value="Kringle-like"/>
</dbReference>
<feature type="transmembrane region" description="Helical" evidence="3">
    <location>
        <begin position="911"/>
        <end position="938"/>
    </location>
</feature>
<reference evidence="5 6" key="1">
    <citation type="journal article" date="2024" name="Nat. Commun.">
        <title>Phylogenomics reveals the evolutionary origins of lichenization in chlorophyte algae.</title>
        <authorList>
            <person name="Puginier C."/>
            <person name="Libourel C."/>
            <person name="Otte J."/>
            <person name="Skaloud P."/>
            <person name="Haon M."/>
            <person name="Grisel S."/>
            <person name="Petersen M."/>
            <person name="Berrin J.G."/>
            <person name="Delaux P.M."/>
            <person name="Dal Grande F."/>
            <person name="Keller J."/>
        </authorList>
    </citation>
    <scope>NUCLEOTIDE SEQUENCE [LARGE SCALE GENOMIC DNA]</scope>
    <source>
        <strain evidence="5 6">SAG 216-7</strain>
    </source>
</reference>
<feature type="signal peptide" evidence="4">
    <location>
        <begin position="1"/>
        <end position="20"/>
    </location>
</feature>
<organism evidence="5 6">
    <name type="scientific">Coccomyxa subellipsoidea</name>
    <dbReference type="NCBI Taxonomy" id="248742"/>
    <lineage>
        <taxon>Eukaryota</taxon>
        <taxon>Viridiplantae</taxon>
        <taxon>Chlorophyta</taxon>
        <taxon>core chlorophytes</taxon>
        <taxon>Trebouxiophyceae</taxon>
        <taxon>Trebouxiophyceae incertae sedis</taxon>
        <taxon>Coccomyxaceae</taxon>
        <taxon>Coccomyxa</taxon>
    </lineage>
</organism>
<dbReference type="Gene3D" id="2.60.120.200">
    <property type="match status" value="2"/>
</dbReference>
<accession>A0ABR2Z0Q7</accession>
<name>A0ABR2Z0Q7_9CHLO</name>
<keyword evidence="6" id="KW-1185">Reference proteome</keyword>
<dbReference type="Gene3D" id="2.10.10.10">
    <property type="entry name" value="Fibronectin, type II, collagen-binding"/>
    <property type="match status" value="1"/>
</dbReference>
<evidence type="ECO:0000256" key="1">
    <source>
        <dbReference type="ARBA" id="ARBA00023157"/>
    </source>
</evidence>
<evidence type="ECO:0008006" key="7">
    <source>
        <dbReference type="Google" id="ProtNLM"/>
    </source>
</evidence>
<feature type="region of interest" description="Disordered" evidence="2">
    <location>
        <begin position="834"/>
        <end position="893"/>
    </location>
</feature>
<evidence type="ECO:0000313" key="5">
    <source>
        <dbReference type="EMBL" id="KAK9917703.1"/>
    </source>
</evidence>
<evidence type="ECO:0000256" key="2">
    <source>
        <dbReference type="SAM" id="MobiDB-lite"/>
    </source>
</evidence>
<proteinExistence type="predicted"/>
<evidence type="ECO:0000256" key="3">
    <source>
        <dbReference type="SAM" id="Phobius"/>
    </source>
</evidence>
<dbReference type="SUPFAM" id="SSF49899">
    <property type="entry name" value="Concanavalin A-like lectins/glucanases"/>
    <property type="match status" value="2"/>
</dbReference>
<keyword evidence="3" id="KW-1133">Transmembrane helix</keyword>
<comment type="caution">
    <text evidence="5">The sequence shown here is derived from an EMBL/GenBank/DDBJ whole genome shotgun (WGS) entry which is preliminary data.</text>
</comment>
<evidence type="ECO:0000256" key="4">
    <source>
        <dbReference type="SAM" id="SignalP"/>
    </source>
</evidence>
<gene>
    <name evidence="5" type="ORF">WJX75_007350</name>
</gene>
<feature type="region of interest" description="Disordered" evidence="2">
    <location>
        <begin position="324"/>
        <end position="361"/>
    </location>
</feature>
<dbReference type="EMBL" id="JALJOT010000002">
    <property type="protein sequence ID" value="KAK9917703.1"/>
    <property type="molecule type" value="Genomic_DNA"/>
</dbReference>
<evidence type="ECO:0000313" key="6">
    <source>
        <dbReference type="Proteomes" id="UP001491310"/>
    </source>
</evidence>
<dbReference type="InterPro" id="IPR036943">
    <property type="entry name" value="FN_type2_sf"/>
</dbReference>
<dbReference type="SUPFAM" id="SSF57440">
    <property type="entry name" value="Kringle-like"/>
    <property type="match status" value="1"/>
</dbReference>
<feature type="chain" id="PRO_5045483239" description="Concanavalin A-like lectin/glucanase" evidence="4">
    <location>
        <begin position="21"/>
        <end position="1002"/>
    </location>
</feature>
<protein>
    <recommendedName>
        <fullName evidence="7">Concanavalin A-like lectin/glucanase</fullName>
    </recommendedName>
</protein>
<keyword evidence="1" id="KW-1015">Disulfide bond</keyword>
<dbReference type="Pfam" id="PF13385">
    <property type="entry name" value="Laminin_G_3"/>
    <property type="match status" value="1"/>
</dbReference>
<dbReference type="Proteomes" id="UP001491310">
    <property type="component" value="Unassembled WGS sequence"/>
</dbReference>
<feature type="compositionally biased region" description="Low complexity" evidence="2">
    <location>
        <begin position="841"/>
        <end position="853"/>
    </location>
</feature>
<feature type="compositionally biased region" description="Low complexity" evidence="2">
    <location>
        <begin position="324"/>
        <end position="340"/>
    </location>
</feature>
<feature type="region of interest" description="Disordered" evidence="2">
    <location>
        <begin position="947"/>
        <end position="990"/>
    </location>
</feature>
<feature type="compositionally biased region" description="Basic and acidic residues" evidence="2">
    <location>
        <begin position="973"/>
        <end position="984"/>
    </location>
</feature>
<keyword evidence="3" id="KW-0472">Membrane</keyword>
<sequence>MMIRSFLAVILVGLTCRASAASQDAGSSEGKLFPPSLTKNIPQPAAFFPLTEGSGDHVASFPNPTYLGTLNGSIPWVKDDVFGSVLRCSRANDDLIILDPVDYAAMGPFSINMWVKANATDMDGDLFQYFFSHSGYATRQNYASVDTFHPNQVHVYLPENGHPATGLVRTIVKDSTNLDTSSFLDSDGHYGDNTARNQLNSNPVDDGAWHMVTVTTHQDGTAGFQVYIDGNLAASLPSTDPKALNATMDNVNLLLDGGRPIFLQNGAIYLCGRADGDPTRSFSGSVSHLSLFATVLTAAQIRDLYRTVLLDTLNTFRSQAASPLAGATPGPATAPVAGTPQTFAAPGVSLDPAPSGDSQDLAGAPISAMDLMMPSVAAPAPAQAQQLTIAGRPCQFPFFYRGEARTQCVPYSSSDSSAFCLDVDGRFSMCSPTLTSDYSSFISWMDQWAGMGQLQTMIGANAQMQVVLCSINGTGTGSQKNCGPGFVCAPLSRADLNAEASFNANSITPQPSLAGTGIGVCADPNGVTLPVGGSMPVPTAYFPLTNGSITSWPVPQYWAYNSSAIRAKQTKFVPDDLFGSVASCNASVGSSMAIEGVKWGSTGPFAFNVWVKQASNKGSMFQYVISTRARDLGNVTDDNIFYPNQVHVYLPSKEHPAHDTVRAIVKDSTDNFSGDNARVFVDSDGVIASNNERTTIRTPVLGGWHMLTVTTMQDGTPGFRLYVDGIYRAALSAPQDFFQIDGGRPIYADGPIVLCDRADHFAGRSFDGKIAQLSVYDAALTENNIALLYAAVSGVMPDYSKSPLAQAAAAAKLTPAAAPAAPVAVPRSAPVAVTQNTETLSSSQTTSSGSSAAAGGGGSIAAAPKPALRSSQSRGPVVPNPADQQSGVTGTAADQSSVLVNSASVSSGPKLAPAAIIGIVVAAVVVVAILAGVVVFVARKRRHGGNWQKEHLDDEGAAGASAAQHTSFPDSQEVPKRASPDKSKLFTGAPSHSFALEAHSTL</sequence>
<keyword evidence="3" id="KW-0812">Transmembrane</keyword>